<dbReference type="InterPro" id="IPR001736">
    <property type="entry name" value="PLipase_D/transphosphatidylase"/>
</dbReference>
<keyword evidence="2" id="KW-1003">Cell membrane</keyword>
<dbReference type="OrthoDB" id="9762009at2"/>
<dbReference type="PANTHER" id="PTHR21248:SF22">
    <property type="entry name" value="PHOSPHOLIPASE D"/>
    <property type="match status" value="1"/>
</dbReference>
<comment type="caution">
    <text evidence="15">The sequence shown here is derived from an EMBL/GenBank/DDBJ whole genome shotgun (WGS) entry which is preliminary data.</text>
</comment>
<dbReference type="AlphaFoldDB" id="A0A512HUT0"/>
<gene>
    <name evidence="15" type="ORF">AFL01nite_15440</name>
</gene>
<keyword evidence="6" id="KW-0677">Repeat</keyword>
<keyword evidence="4" id="KW-0808">Transferase</keyword>
<keyword evidence="3" id="KW-0444">Lipid biosynthesis</keyword>
<evidence type="ECO:0000313" key="16">
    <source>
        <dbReference type="Proteomes" id="UP000321769"/>
    </source>
</evidence>
<protein>
    <recommendedName>
        <fullName evidence="12">Cardiolipin synthase</fullName>
        <ecNumber evidence="12">2.7.8.-</ecNumber>
    </recommendedName>
</protein>
<dbReference type="NCBIfam" id="TIGR04265">
    <property type="entry name" value="bac_cardiolipin"/>
    <property type="match status" value="1"/>
</dbReference>
<dbReference type="InterPro" id="IPR027379">
    <property type="entry name" value="CLS_N"/>
</dbReference>
<dbReference type="PROSITE" id="PS50035">
    <property type="entry name" value="PLD"/>
    <property type="match status" value="2"/>
</dbReference>
<organism evidence="15 16">
    <name type="scientific">Aeromicrobium flavum</name>
    <dbReference type="NCBI Taxonomy" id="416568"/>
    <lineage>
        <taxon>Bacteria</taxon>
        <taxon>Bacillati</taxon>
        <taxon>Actinomycetota</taxon>
        <taxon>Actinomycetes</taxon>
        <taxon>Propionibacteriales</taxon>
        <taxon>Nocardioidaceae</taxon>
        <taxon>Aeromicrobium</taxon>
    </lineage>
</organism>
<evidence type="ECO:0000256" key="4">
    <source>
        <dbReference type="ARBA" id="ARBA00022679"/>
    </source>
</evidence>
<evidence type="ECO:0000256" key="6">
    <source>
        <dbReference type="ARBA" id="ARBA00022737"/>
    </source>
</evidence>
<feature type="transmembrane region" description="Helical" evidence="13">
    <location>
        <begin position="38"/>
        <end position="59"/>
    </location>
</feature>
<dbReference type="InterPro" id="IPR022924">
    <property type="entry name" value="Cardiolipin_synthase"/>
</dbReference>
<dbReference type="GO" id="GO:0005886">
    <property type="term" value="C:plasma membrane"/>
    <property type="evidence" value="ECO:0007669"/>
    <property type="project" value="UniProtKB-SubCell"/>
</dbReference>
<keyword evidence="7 13" id="KW-1133">Transmembrane helix</keyword>
<evidence type="ECO:0000256" key="5">
    <source>
        <dbReference type="ARBA" id="ARBA00022692"/>
    </source>
</evidence>
<proteinExistence type="predicted"/>
<evidence type="ECO:0000256" key="9">
    <source>
        <dbReference type="ARBA" id="ARBA00023136"/>
    </source>
</evidence>
<keyword evidence="8" id="KW-0443">Lipid metabolism</keyword>
<evidence type="ECO:0000256" key="13">
    <source>
        <dbReference type="SAM" id="Phobius"/>
    </source>
</evidence>
<dbReference type="CDD" id="cd09158">
    <property type="entry name" value="PLDc_EcCLS_like_2"/>
    <property type="match status" value="1"/>
</dbReference>
<evidence type="ECO:0000256" key="2">
    <source>
        <dbReference type="ARBA" id="ARBA00022475"/>
    </source>
</evidence>
<evidence type="ECO:0000256" key="3">
    <source>
        <dbReference type="ARBA" id="ARBA00022516"/>
    </source>
</evidence>
<evidence type="ECO:0000256" key="8">
    <source>
        <dbReference type="ARBA" id="ARBA00023098"/>
    </source>
</evidence>
<keyword evidence="10" id="KW-0594">Phospholipid biosynthesis</keyword>
<evidence type="ECO:0000256" key="10">
    <source>
        <dbReference type="ARBA" id="ARBA00023209"/>
    </source>
</evidence>
<sequence>MDWSTVVSVAAVVAIVAVNIAAIGIIPEGRRPQTAMAWLILIVFAPLVGLLAFLFFGSARIGHQRHHRLTSANAVIARETQVLAAEVPADAPDYLAPIVRLNHRLASMPLTRGNHVELLPDYQESIDEMIAAIDGATARVHVEFYIMALDEMTTPFFDALDRATARGVTVRVLFDHLGTRGIPGYRDLRRRLATSDIDWHLMMPLLPLRGRFRRPDLRNHRKLLVVDDVVGFTGSLNLTHPSYNKPRNLARGREWVELWLRVEGPVVATIDALFAADWALETSEVLDVQMHEVDQTPHSPRDTVDVSVQLVPSGPGFEAENNLRLFTSLIYCAQERISLTSPYFVPDETLLYAVTTAAQRGVAVELFVSEEADQFMVGHAQASYYRELLEAGVRIWLYPAPFVLHAKHFSIDDDVAVVGTSNMDMRSFALNYEMSLMIADREVVRRIRTVEDSYRVVSRELLLDAWERRPRRTRFVDNAMRLTATLQ</sequence>
<evidence type="ECO:0000256" key="7">
    <source>
        <dbReference type="ARBA" id="ARBA00022989"/>
    </source>
</evidence>
<feature type="domain" description="PLD phosphodiesterase" evidence="14">
    <location>
        <begin position="400"/>
        <end position="427"/>
    </location>
</feature>
<reference evidence="15 16" key="1">
    <citation type="submission" date="2019-07" db="EMBL/GenBank/DDBJ databases">
        <title>Whole genome shotgun sequence of Aeromicrobium flavum NBRC 107625.</title>
        <authorList>
            <person name="Hosoyama A."/>
            <person name="Uohara A."/>
            <person name="Ohji S."/>
            <person name="Ichikawa N."/>
        </authorList>
    </citation>
    <scope>NUCLEOTIDE SEQUENCE [LARGE SCALE GENOMIC DNA]</scope>
    <source>
        <strain evidence="15 16">NBRC 107625</strain>
    </source>
</reference>
<dbReference type="Pfam" id="PF13396">
    <property type="entry name" value="PLDc_N"/>
    <property type="match status" value="1"/>
</dbReference>
<dbReference type="SUPFAM" id="SSF56024">
    <property type="entry name" value="Phospholipase D/nuclease"/>
    <property type="match status" value="2"/>
</dbReference>
<evidence type="ECO:0000256" key="1">
    <source>
        <dbReference type="ARBA" id="ARBA00004651"/>
    </source>
</evidence>
<keyword evidence="9 13" id="KW-0472">Membrane</keyword>
<keyword evidence="5 13" id="KW-0812">Transmembrane</keyword>
<dbReference type="Proteomes" id="UP000321769">
    <property type="component" value="Unassembled WGS sequence"/>
</dbReference>
<comment type="subcellular location">
    <subcellularLocation>
        <location evidence="1">Cell membrane</location>
        <topology evidence="1">Multi-pass membrane protein</topology>
    </subcellularLocation>
</comment>
<feature type="domain" description="PLD phosphodiesterase" evidence="14">
    <location>
        <begin position="215"/>
        <end position="242"/>
    </location>
</feature>
<dbReference type="EMBL" id="BJZQ01000006">
    <property type="protein sequence ID" value="GEO89217.1"/>
    <property type="molecule type" value="Genomic_DNA"/>
</dbReference>
<keyword evidence="16" id="KW-1185">Reference proteome</keyword>
<evidence type="ECO:0000256" key="11">
    <source>
        <dbReference type="ARBA" id="ARBA00023264"/>
    </source>
</evidence>
<dbReference type="RefSeq" id="WP_146827108.1">
    <property type="nucleotide sequence ID" value="NZ_BAAAYQ010000005.1"/>
</dbReference>
<feature type="transmembrane region" description="Helical" evidence="13">
    <location>
        <begin position="6"/>
        <end position="26"/>
    </location>
</feature>
<dbReference type="EC" id="2.7.8.-" evidence="12"/>
<dbReference type="InterPro" id="IPR025202">
    <property type="entry name" value="PLD-like_dom"/>
</dbReference>
<dbReference type="GO" id="GO:0032049">
    <property type="term" value="P:cardiolipin biosynthetic process"/>
    <property type="evidence" value="ECO:0007669"/>
    <property type="project" value="UniProtKB-UniRule"/>
</dbReference>
<evidence type="ECO:0000256" key="12">
    <source>
        <dbReference type="NCBIfam" id="TIGR04265"/>
    </source>
</evidence>
<dbReference type="Pfam" id="PF13091">
    <property type="entry name" value="PLDc_2"/>
    <property type="match status" value="2"/>
</dbReference>
<keyword evidence="11" id="KW-1208">Phospholipid metabolism</keyword>
<evidence type="ECO:0000313" key="15">
    <source>
        <dbReference type="EMBL" id="GEO89217.1"/>
    </source>
</evidence>
<dbReference type="GO" id="GO:0008808">
    <property type="term" value="F:cardiolipin synthase activity"/>
    <property type="evidence" value="ECO:0007669"/>
    <property type="project" value="UniProtKB-UniRule"/>
</dbReference>
<dbReference type="Gene3D" id="3.30.870.10">
    <property type="entry name" value="Endonuclease Chain A"/>
    <property type="match status" value="2"/>
</dbReference>
<name>A0A512HUT0_9ACTN</name>
<dbReference type="PANTHER" id="PTHR21248">
    <property type="entry name" value="CARDIOLIPIN SYNTHASE"/>
    <property type="match status" value="1"/>
</dbReference>
<dbReference type="SMART" id="SM00155">
    <property type="entry name" value="PLDc"/>
    <property type="match status" value="2"/>
</dbReference>
<evidence type="ECO:0000259" key="14">
    <source>
        <dbReference type="PROSITE" id="PS50035"/>
    </source>
</evidence>
<accession>A0A512HUT0</accession>